<organism evidence="1 2">
    <name type="scientific">Rangifer tarandus platyrhynchus</name>
    <name type="common">Svalbard reindeer</name>
    <dbReference type="NCBI Taxonomy" id="3082113"/>
    <lineage>
        <taxon>Eukaryota</taxon>
        <taxon>Metazoa</taxon>
        <taxon>Chordata</taxon>
        <taxon>Craniata</taxon>
        <taxon>Vertebrata</taxon>
        <taxon>Euteleostomi</taxon>
        <taxon>Mammalia</taxon>
        <taxon>Eutheria</taxon>
        <taxon>Laurasiatheria</taxon>
        <taxon>Artiodactyla</taxon>
        <taxon>Ruminantia</taxon>
        <taxon>Pecora</taxon>
        <taxon>Cervidae</taxon>
        <taxon>Odocoileinae</taxon>
        <taxon>Rangifer</taxon>
    </lineage>
</organism>
<protein>
    <submittedName>
        <fullName evidence="1">Uncharacterized protein</fullName>
    </submittedName>
</protein>
<dbReference type="Proteomes" id="UP001162501">
    <property type="component" value="Chromosome 8"/>
</dbReference>
<sequence length="216" mass="23640">MIVTTEEGTGYAASEIYDERPIPSQRVQPQRGCAAQARPSPCSQAPAWSVPANQREELRLLEPEGGLKGSLSPDGAQPCRHSRPGKAHSLLLRHLLPNPAEPPRPPSAGLAGPAFASGFRWRRGRADRQGGGVSAAQGRHFCPFVSMAGGWEDSRGRTPGNFQDEWRHFFWPLWPCEVLAVPFHRVGTFWGNSCEVTVTHPETARFPPRCPGIDCS</sequence>
<proteinExistence type="predicted"/>
<evidence type="ECO:0000313" key="1">
    <source>
        <dbReference type="EMBL" id="CAI9712708.1"/>
    </source>
</evidence>
<dbReference type="EMBL" id="OX596092">
    <property type="protein sequence ID" value="CAI9712708.1"/>
    <property type="molecule type" value="Genomic_DNA"/>
</dbReference>
<gene>
    <name evidence="1" type="ORF">MRATA1EN3_LOCUS23921</name>
</gene>
<accession>A0ACB0FIW8</accession>
<evidence type="ECO:0000313" key="2">
    <source>
        <dbReference type="Proteomes" id="UP001162501"/>
    </source>
</evidence>
<name>A0ACB0FIW8_RANTA</name>
<reference evidence="1" key="1">
    <citation type="submission" date="2023-05" db="EMBL/GenBank/DDBJ databases">
        <authorList>
            <consortium name="ELIXIR-Norway"/>
        </authorList>
    </citation>
    <scope>NUCLEOTIDE SEQUENCE</scope>
</reference>